<evidence type="ECO:0008006" key="3">
    <source>
        <dbReference type="Google" id="ProtNLM"/>
    </source>
</evidence>
<dbReference type="AlphaFoldDB" id="A0A0H2RR67"/>
<evidence type="ECO:0000313" key="2">
    <source>
        <dbReference type="Proteomes" id="UP000053477"/>
    </source>
</evidence>
<protein>
    <recommendedName>
        <fullName evidence="3">Reverse transcriptase zinc-binding domain-containing protein</fullName>
    </recommendedName>
</protein>
<evidence type="ECO:0000313" key="1">
    <source>
        <dbReference type="EMBL" id="KLO14092.1"/>
    </source>
</evidence>
<dbReference type="EMBL" id="KQ085949">
    <property type="protein sequence ID" value="KLO14092.1"/>
    <property type="molecule type" value="Genomic_DNA"/>
</dbReference>
<proteinExistence type="predicted"/>
<dbReference type="STRING" id="27342.A0A0H2RR67"/>
<dbReference type="OrthoDB" id="2674711at2759"/>
<gene>
    <name evidence="1" type="ORF">SCHPADRAFT_889563</name>
</gene>
<reference evidence="1 2" key="1">
    <citation type="submission" date="2015-04" db="EMBL/GenBank/DDBJ databases">
        <title>Complete genome sequence of Schizopora paradoxa KUC8140, a cosmopolitan wood degrader in East Asia.</title>
        <authorList>
            <consortium name="DOE Joint Genome Institute"/>
            <person name="Min B."/>
            <person name="Park H."/>
            <person name="Jang Y."/>
            <person name="Kim J.-J."/>
            <person name="Kim K.H."/>
            <person name="Pangilinan J."/>
            <person name="Lipzen A."/>
            <person name="Riley R."/>
            <person name="Grigoriev I.V."/>
            <person name="Spatafora J.W."/>
            <person name="Choi I.-G."/>
        </authorList>
    </citation>
    <scope>NUCLEOTIDE SEQUENCE [LARGE SCALE GENOMIC DNA]</scope>
    <source>
        <strain evidence="1 2">KUC8140</strain>
    </source>
</reference>
<sequence>MGDVQAKIAARGRSSDIKRLPKVFQKPLPHSAAARKQAYRKLADKTAASIWSSSPRYNRLAMRDLRMQRPVRFFHKATAKFTRRQHNIMVQLRTGHIGLNGHLFRIGKSLTPDCPHCEGVTETVAHFLMACPRYERERAGLQRRARRPDSVAELLTNPDAFRRVLRFVDASKRLSTIFGDEA</sequence>
<name>A0A0H2RR67_9AGAM</name>
<dbReference type="InParanoid" id="A0A0H2RR67"/>
<accession>A0A0H2RR67</accession>
<dbReference type="Proteomes" id="UP000053477">
    <property type="component" value="Unassembled WGS sequence"/>
</dbReference>
<organism evidence="1 2">
    <name type="scientific">Schizopora paradoxa</name>
    <dbReference type="NCBI Taxonomy" id="27342"/>
    <lineage>
        <taxon>Eukaryota</taxon>
        <taxon>Fungi</taxon>
        <taxon>Dikarya</taxon>
        <taxon>Basidiomycota</taxon>
        <taxon>Agaricomycotina</taxon>
        <taxon>Agaricomycetes</taxon>
        <taxon>Hymenochaetales</taxon>
        <taxon>Schizoporaceae</taxon>
        <taxon>Schizopora</taxon>
    </lineage>
</organism>
<keyword evidence="2" id="KW-1185">Reference proteome</keyword>